<sequence>MSRRDAHRPNPLDDYVRRPPIARSTSEHERMMVEHTLESHLDFVYEPSPAGTDDDVSVEYGRTGALSPAHHDASFMPYSSQPAPHNAADYDHMMDDRYAPDGLDDSLGLTGLDISKSSVGHHISNVTLRAGFGGKASSPTASNIAFEPSRDVEEIKKGGHVWARNGREIHDDTPRAARGGRIKLADALGPDFSPKRAAGEASRKRPLAASSPKFSARATLTAHDNRTARPSSPNVFSAHESMEEGASSGFTHQARNLRRDMGLAPAGPAAQTKPPIRPATHLKGDSIHLPDLTGLTSAVVTPAKPQLSHLQMHVHSPMEKEVSAEKRRHREAEQRMSAHRSDLDRLTSQLLEKEEQIAELQDQLRAEQVPKDPRRNDGSDRISELERQIARLTKENRGLRASLDLLRVEHARAEETLRKQGFMLEDLRSEKQRDEERLRETKRAYDRTFQDLRRKREEVERLQRDVARLRTNYETMKAQWDRHVAEQQHRNAEEVEYEGYQEQSPSSDDDEEPYVPQEPAWPPERKQLSAVAEEDEEDDQDAAAHHDRGIPDLSGGSVSSFGTPVDPPEPDSPRFNESFHNTSVVSDLAGPAHTRRKPFIPAGDVSALGDEVLERRSIRSSNSLELPEPSRQRPASAPPLPTSRPTGHRHPHRAPSAASAHSAPHQNADQDALPRPRLNDERVERLFDVPGTHDEVHCKRCRQPRGGNGTGRASPCAVNIAALVHLIGKGKEADAAVIHRAVDEEQRRRALTETGGVNGHPSQELLTSAINELEGDFAHYRSVYTELAEQYGVIAAKNRMRRNILAEHLVEVIRILEKKGDLIATLYDLIA</sequence>
<keyword evidence="6" id="KW-1185">Reference proteome</keyword>
<dbReference type="InterPro" id="IPR024957">
    <property type="entry name" value="Cep57_MT-bd_dom"/>
</dbReference>
<evidence type="ECO:0000256" key="2">
    <source>
        <dbReference type="ARBA" id="ARBA00022490"/>
    </source>
</evidence>
<feature type="compositionally biased region" description="Acidic residues" evidence="3">
    <location>
        <begin position="532"/>
        <end position="541"/>
    </location>
</feature>
<protein>
    <recommendedName>
        <fullName evidence="4">Cep57 centrosome microtubule-binding domain-containing protein</fullName>
    </recommendedName>
</protein>
<feature type="compositionally biased region" description="Low complexity" evidence="3">
    <location>
        <begin position="654"/>
        <end position="665"/>
    </location>
</feature>
<feature type="compositionally biased region" description="Basic and acidic residues" evidence="3">
    <location>
        <begin position="193"/>
        <end position="203"/>
    </location>
</feature>
<feature type="region of interest" description="Disordered" evidence="3">
    <location>
        <begin position="619"/>
        <end position="677"/>
    </location>
</feature>
<dbReference type="Pfam" id="PF06657">
    <property type="entry name" value="Cep57_MT_bd"/>
    <property type="match status" value="1"/>
</dbReference>
<evidence type="ECO:0000313" key="5">
    <source>
        <dbReference type="EMBL" id="KZP01324.1"/>
    </source>
</evidence>
<dbReference type="AlphaFoldDB" id="A0A167RVG4"/>
<dbReference type="EMBL" id="KV417267">
    <property type="protein sequence ID" value="KZP01324.1"/>
    <property type="molecule type" value="Genomic_DNA"/>
</dbReference>
<feature type="compositionally biased region" description="Basic and acidic residues" evidence="3">
    <location>
        <begin position="316"/>
        <end position="345"/>
    </location>
</feature>
<comment type="subcellular location">
    <subcellularLocation>
        <location evidence="1">Cytoplasm</location>
    </subcellularLocation>
</comment>
<dbReference type="Proteomes" id="UP000076738">
    <property type="component" value="Unassembled WGS sequence"/>
</dbReference>
<dbReference type="OrthoDB" id="76453at2759"/>
<feature type="region of interest" description="Disordered" evidence="3">
    <location>
        <begin position="183"/>
        <end position="250"/>
    </location>
</feature>
<evidence type="ECO:0000259" key="4">
    <source>
        <dbReference type="Pfam" id="PF06657"/>
    </source>
</evidence>
<reference evidence="5 6" key="1">
    <citation type="journal article" date="2016" name="Mol. Biol. Evol.">
        <title>Comparative Genomics of Early-Diverging Mushroom-Forming Fungi Provides Insights into the Origins of Lignocellulose Decay Capabilities.</title>
        <authorList>
            <person name="Nagy L.G."/>
            <person name="Riley R."/>
            <person name="Tritt A."/>
            <person name="Adam C."/>
            <person name="Daum C."/>
            <person name="Floudas D."/>
            <person name="Sun H."/>
            <person name="Yadav J.S."/>
            <person name="Pangilinan J."/>
            <person name="Larsson K.H."/>
            <person name="Matsuura K."/>
            <person name="Barry K."/>
            <person name="Labutti K."/>
            <person name="Kuo R."/>
            <person name="Ohm R.A."/>
            <person name="Bhattacharya S.S."/>
            <person name="Shirouzu T."/>
            <person name="Yoshinaga Y."/>
            <person name="Martin F.M."/>
            <person name="Grigoriev I.V."/>
            <person name="Hibbett D.S."/>
        </authorList>
    </citation>
    <scope>NUCLEOTIDE SEQUENCE [LARGE SCALE GENOMIC DNA]</scope>
    <source>
        <strain evidence="5 6">TUFC12733</strain>
    </source>
</reference>
<organism evidence="5 6">
    <name type="scientific">Calocera viscosa (strain TUFC12733)</name>
    <dbReference type="NCBI Taxonomy" id="1330018"/>
    <lineage>
        <taxon>Eukaryota</taxon>
        <taxon>Fungi</taxon>
        <taxon>Dikarya</taxon>
        <taxon>Basidiomycota</taxon>
        <taxon>Agaricomycotina</taxon>
        <taxon>Dacrymycetes</taxon>
        <taxon>Dacrymycetales</taxon>
        <taxon>Dacrymycetaceae</taxon>
        <taxon>Calocera</taxon>
    </lineage>
</organism>
<gene>
    <name evidence="5" type="ORF">CALVIDRAFT_559943</name>
</gene>
<evidence type="ECO:0000256" key="1">
    <source>
        <dbReference type="ARBA" id="ARBA00004496"/>
    </source>
</evidence>
<feature type="region of interest" description="Disordered" evidence="3">
    <location>
        <begin position="314"/>
        <end position="345"/>
    </location>
</feature>
<feature type="compositionally biased region" description="Basic and acidic residues" evidence="3">
    <location>
        <begin position="7"/>
        <end position="17"/>
    </location>
</feature>
<dbReference type="GO" id="GO:0005737">
    <property type="term" value="C:cytoplasm"/>
    <property type="evidence" value="ECO:0007669"/>
    <property type="project" value="UniProtKB-SubCell"/>
</dbReference>
<evidence type="ECO:0000313" key="6">
    <source>
        <dbReference type="Proteomes" id="UP000076738"/>
    </source>
</evidence>
<feature type="region of interest" description="Disordered" evidence="3">
    <location>
        <begin position="481"/>
        <end position="579"/>
    </location>
</feature>
<keyword evidence="2" id="KW-0963">Cytoplasm</keyword>
<proteinExistence type="predicted"/>
<dbReference type="GO" id="GO:0008017">
    <property type="term" value="F:microtubule binding"/>
    <property type="evidence" value="ECO:0007669"/>
    <property type="project" value="InterPro"/>
</dbReference>
<accession>A0A167RVG4</accession>
<evidence type="ECO:0000256" key="3">
    <source>
        <dbReference type="SAM" id="MobiDB-lite"/>
    </source>
</evidence>
<feature type="domain" description="Cep57 centrosome microtubule-binding" evidence="4">
    <location>
        <begin position="761"/>
        <end position="829"/>
    </location>
</feature>
<name>A0A167RVG4_CALVF</name>
<dbReference type="STRING" id="1330018.A0A167RVG4"/>
<feature type="region of interest" description="Disordered" evidence="3">
    <location>
        <begin position="361"/>
        <end position="381"/>
    </location>
</feature>
<feature type="region of interest" description="Disordered" evidence="3">
    <location>
        <begin position="1"/>
        <end position="30"/>
    </location>
</feature>
<feature type="compositionally biased region" description="Basic and acidic residues" evidence="3">
    <location>
        <begin position="481"/>
        <end position="493"/>
    </location>
</feature>